<feature type="domain" description="Reverse transcriptase" evidence="1">
    <location>
        <begin position="15"/>
        <end position="292"/>
    </location>
</feature>
<dbReference type="HOGENOM" id="CLU_002435_6_1_1"/>
<dbReference type="EMBL" id="JEMT01016935">
    <property type="protein sequence ID" value="EXX69145.1"/>
    <property type="molecule type" value="Genomic_DNA"/>
</dbReference>
<dbReference type="Pfam" id="PF00078">
    <property type="entry name" value="RVT_1"/>
    <property type="match status" value="1"/>
</dbReference>
<proteinExistence type="predicted"/>
<dbReference type="InterPro" id="IPR000477">
    <property type="entry name" value="RT_dom"/>
</dbReference>
<dbReference type="PROSITE" id="PS50878">
    <property type="entry name" value="RT_POL"/>
    <property type="match status" value="1"/>
</dbReference>
<dbReference type="SUPFAM" id="SSF56672">
    <property type="entry name" value="DNA/RNA polymerases"/>
    <property type="match status" value="1"/>
</dbReference>
<gene>
    <name evidence="2" type="ORF">RirG_098680</name>
</gene>
<organism evidence="2 3">
    <name type="scientific">Rhizophagus irregularis (strain DAOM 197198w)</name>
    <name type="common">Glomus intraradices</name>
    <dbReference type="NCBI Taxonomy" id="1432141"/>
    <lineage>
        <taxon>Eukaryota</taxon>
        <taxon>Fungi</taxon>
        <taxon>Fungi incertae sedis</taxon>
        <taxon>Mucoromycota</taxon>
        <taxon>Glomeromycotina</taxon>
        <taxon>Glomeromycetes</taxon>
        <taxon>Glomerales</taxon>
        <taxon>Glomeraceae</taxon>
        <taxon>Rhizophagus</taxon>
    </lineage>
</organism>
<dbReference type="OrthoDB" id="2444730at2759"/>
<dbReference type="STRING" id="1432141.A0A015JPK7"/>
<dbReference type="AlphaFoldDB" id="A0A015JPK7"/>
<reference evidence="2 3" key="1">
    <citation type="submission" date="2014-02" db="EMBL/GenBank/DDBJ databases">
        <title>Single nucleus genome sequencing reveals high similarity among nuclei of an endomycorrhizal fungus.</title>
        <authorList>
            <person name="Lin K."/>
            <person name="Geurts R."/>
            <person name="Zhang Z."/>
            <person name="Limpens E."/>
            <person name="Saunders D.G."/>
            <person name="Mu D."/>
            <person name="Pang E."/>
            <person name="Cao H."/>
            <person name="Cha H."/>
            <person name="Lin T."/>
            <person name="Zhou Q."/>
            <person name="Shang Y."/>
            <person name="Li Y."/>
            <person name="Ivanov S."/>
            <person name="Sharma T."/>
            <person name="Velzen R.V."/>
            <person name="Ruijter N.D."/>
            <person name="Aanen D.K."/>
            <person name="Win J."/>
            <person name="Kamoun S."/>
            <person name="Bisseling T."/>
            <person name="Huang S."/>
        </authorList>
    </citation>
    <scope>NUCLEOTIDE SEQUENCE [LARGE SCALE GENOMIC DNA]</scope>
    <source>
        <strain evidence="3">DAOM197198w</strain>
    </source>
</reference>
<name>A0A015JPK7_RHIIW</name>
<dbReference type="InterPro" id="IPR043502">
    <property type="entry name" value="DNA/RNA_pol_sf"/>
</dbReference>
<evidence type="ECO:0000313" key="3">
    <source>
        <dbReference type="Proteomes" id="UP000022910"/>
    </source>
</evidence>
<protein>
    <recommendedName>
        <fullName evidence="1">Reverse transcriptase domain-containing protein</fullName>
    </recommendedName>
</protein>
<accession>A0A015JPK7</accession>
<dbReference type="Proteomes" id="UP000022910">
    <property type="component" value="Unassembled WGS sequence"/>
</dbReference>
<evidence type="ECO:0000313" key="2">
    <source>
        <dbReference type="EMBL" id="EXX69145.1"/>
    </source>
</evidence>
<keyword evidence="3" id="KW-1185">Reference proteome</keyword>
<evidence type="ECO:0000259" key="1">
    <source>
        <dbReference type="PROSITE" id="PS50878"/>
    </source>
</evidence>
<sequence length="320" mass="37705">MKKLAAIKLPHTFNESLSRENATDKWRKGIIYPINKTTRSHWNYDLKLTSPIVLLETARKIWFKILVNRLSEILTKEQVLTNTNYAALRNESTLEPLKIVQAVIEDANKYKKEAWILLMDISKAYDSVSSVMLKKCMERIKLPKNFINLVMDVNKNRYNRVLVNNELMDEYYIEDGIDQGEVWSPILWRIFYDALLTRLNETKEETGYNFYEEKLINREKGETRVLEISINAMAFMDDTTLISKNKIQLTKMIEICHQFFKINDIKANISKYELIKINDKEKEDLIIEGEKISKVNNEKAIDILEYSSDTTIRKEFIKIK</sequence>
<dbReference type="PANTHER" id="PTHR19446">
    <property type="entry name" value="REVERSE TRANSCRIPTASES"/>
    <property type="match status" value="1"/>
</dbReference>
<comment type="caution">
    <text evidence="2">The sequence shown here is derived from an EMBL/GenBank/DDBJ whole genome shotgun (WGS) entry which is preliminary data.</text>
</comment>